<accession>A0A0J7AEL9</accession>
<evidence type="ECO:0008006" key="3">
    <source>
        <dbReference type="Google" id="ProtNLM"/>
    </source>
</evidence>
<evidence type="ECO:0000313" key="2">
    <source>
        <dbReference type="Proteomes" id="UP000035932"/>
    </source>
</evidence>
<organism evidence="1 2">
    <name type="scientific">Streptomyces roseus</name>
    <dbReference type="NCBI Taxonomy" id="66430"/>
    <lineage>
        <taxon>Bacteria</taxon>
        <taxon>Bacillati</taxon>
        <taxon>Actinomycetota</taxon>
        <taxon>Actinomycetes</taxon>
        <taxon>Kitasatosporales</taxon>
        <taxon>Streptomycetaceae</taxon>
        <taxon>Streptomyces</taxon>
    </lineage>
</organism>
<dbReference type="OrthoDB" id="4218114at2"/>
<evidence type="ECO:0000313" key="1">
    <source>
        <dbReference type="EMBL" id="KMO95631.1"/>
    </source>
</evidence>
<proteinExistence type="predicted"/>
<dbReference type="PATRIC" id="fig|66430.4.peg.7421"/>
<protein>
    <recommendedName>
        <fullName evidence="3">Sigma-70 family RNA polymerase sigma factor</fullName>
    </recommendedName>
</protein>
<dbReference type="AlphaFoldDB" id="A0A0J7AEL9"/>
<gene>
    <name evidence="1" type="ORF">ACS04_22590</name>
</gene>
<dbReference type="EMBL" id="LFML01000093">
    <property type="protein sequence ID" value="KMO95631.1"/>
    <property type="molecule type" value="Genomic_DNA"/>
</dbReference>
<reference evidence="1 2" key="1">
    <citation type="submission" date="2015-06" db="EMBL/GenBank/DDBJ databases">
        <title>Recapitulation of the evolution of biosynthetic gene clusters reveals hidden chemical diversity on bacterial genomes.</title>
        <authorList>
            <person name="Cruz-Morales P."/>
            <person name="Martinez-Guerrero C."/>
            <person name="Morales-Escalante M.A."/>
            <person name="Yanez-Guerra L.A."/>
            <person name="Kopp J.F."/>
            <person name="Feldmann J."/>
            <person name="Ramos-Aboites H.E."/>
            <person name="Barona-Gomez F."/>
        </authorList>
    </citation>
    <scope>NUCLEOTIDE SEQUENCE [LARGE SCALE GENOMIC DNA]</scope>
    <source>
        <strain evidence="1 2">ATCC 31245</strain>
    </source>
</reference>
<sequence length="131" mass="14218">MDAEAAESVARAAFRARFEPAYRQFAVVCLRDEGAGADIAAAVWTQIERDWAGLLTCASTAGCAWQRLSSAVHNHPRRPRSALDELPRPAADAFLLRHRVGLQADRAAEAMGMESAAFESLYRTVVPHPAA</sequence>
<dbReference type="RefSeq" id="WP_048478529.1">
    <property type="nucleotide sequence ID" value="NZ_LFML01000093.1"/>
</dbReference>
<name>A0A0J7AEL9_9ACTN</name>
<dbReference type="Proteomes" id="UP000035932">
    <property type="component" value="Unassembled WGS sequence"/>
</dbReference>
<keyword evidence="2" id="KW-1185">Reference proteome</keyword>
<comment type="caution">
    <text evidence="1">The sequence shown here is derived from an EMBL/GenBank/DDBJ whole genome shotgun (WGS) entry which is preliminary data.</text>
</comment>